<keyword evidence="1" id="KW-1133">Transmembrane helix</keyword>
<feature type="transmembrane region" description="Helical" evidence="1">
    <location>
        <begin position="35"/>
        <end position="55"/>
    </location>
</feature>
<keyword evidence="1" id="KW-0472">Membrane</keyword>
<accession>A0A7S3V8E8</accession>
<name>A0A7S3V8E8_9STRA</name>
<organism evidence="2">
    <name type="scientific">Chaetoceros debilis</name>
    <dbReference type="NCBI Taxonomy" id="122233"/>
    <lineage>
        <taxon>Eukaryota</taxon>
        <taxon>Sar</taxon>
        <taxon>Stramenopiles</taxon>
        <taxon>Ochrophyta</taxon>
        <taxon>Bacillariophyta</taxon>
        <taxon>Coscinodiscophyceae</taxon>
        <taxon>Chaetocerotophycidae</taxon>
        <taxon>Chaetocerotales</taxon>
        <taxon>Chaetocerotaceae</taxon>
        <taxon>Chaetoceros</taxon>
    </lineage>
</organism>
<sequence length="420" mass="47570">MIDLIRARICCALSSDPRALWNYNRIMAFNSKKTLLIFLLPVVFYALVQTQSITFDVKNQAKIIIDDERLSATGSYNLPIKYVELAKQTGIHEEDIEHAILLPISPPPTSNWTDSCTLLPEEKAPTPIILMALGRSGSSVTWDTMSALTGERNVAHEVTGGNLNSSLAFFEHELQDNPLAYGNWTLQRLCHVQQHRPDISNKAGIAGFQWKPYMTTFHHAYAISGLKAITEHNRSGKKPLVKVVYLHRNALDRQISNIRHRNSKMHESVRHDNNTVGSRTITKLSAHCAVGDDECVRKHSKIDPNIILPTGEELLKKLRNEQRHEYAVLSQLKNYDVPFHAAAYKGLYNTDISDDASAEEWMRIFRFIGKGPTDLLKMKHIRDTFSMASTHSKSRNETISNFDDVRDTLVGTEFEHLLSN</sequence>
<gene>
    <name evidence="2" type="ORF">CDEB00056_LOCUS8160</name>
</gene>
<reference evidence="2" key="1">
    <citation type="submission" date="2021-01" db="EMBL/GenBank/DDBJ databases">
        <authorList>
            <person name="Corre E."/>
            <person name="Pelletier E."/>
            <person name="Niang G."/>
            <person name="Scheremetjew M."/>
            <person name="Finn R."/>
            <person name="Kale V."/>
            <person name="Holt S."/>
            <person name="Cochrane G."/>
            <person name="Meng A."/>
            <person name="Brown T."/>
            <person name="Cohen L."/>
        </authorList>
    </citation>
    <scope>NUCLEOTIDE SEQUENCE</scope>
    <source>
        <strain evidence="2">MM31A-1</strain>
    </source>
</reference>
<protein>
    <submittedName>
        <fullName evidence="2">Uncharacterized protein</fullName>
    </submittedName>
</protein>
<dbReference type="InterPro" id="IPR027417">
    <property type="entry name" value="P-loop_NTPase"/>
</dbReference>
<keyword evidence="1" id="KW-0812">Transmembrane</keyword>
<dbReference type="Gene3D" id="3.40.50.300">
    <property type="entry name" value="P-loop containing nucleotide triphosphate hydrolases"/>
    <property type="match status" value="1"/>
</dbReference>
<proteinExistence type="predicted"/>
<dbReference type="EMBL" id="HBIO01010510">
    <property type="protein sequence ID" value="CAE0463319.1"/>
    <property type="molecule type" value="Transcribed_RNA"/>
</dbReference>
<dbReference type="SUPFAM" id="SSF52540">
    <property type="entry name" value="P-loop containing nucleoside triphosphate hydrolases"/>
    <property type="match status" value="1"/>
</dbReference>
<evidence type="ECO:0000256" key="1">
    <source>
        <dbReference type="SAM" id="Phobius"/>
    </source>
</evidence>
<evidence type="ECO:0000313" key="2">
    <source>
        <dbReference type="EMBL" id="CAE0463319.1"/>
    </source>
</evidence>
<dbReference type="AlphaFoldDB" id="A0A7S3V8E8"/>